<name>A0A151IDG3_9HYME</name>
<proteinExistence type="predicted"/>
<evidence type="ECO:0000313" key="1">
    <source>
        <dbReference type="EMBL" id="KYM98428.1"/>
    </source>
</evidence>
<evidence type="ECO:0000313" key="2">
    <source>
        <dbReference type="Proteomes" id="UP000078542"/>
    </source>
</evidence>
<protein>
    <submittedName>
        <fullName evidence="1">Uncharacterized protein</fullName>
    </submittedName>
</protein>
<dbReference type="AlphaFoldDB" id="A0A151IDG3"/>
<sequence>MNFCVDSLLWSYLLSQFAQFCMNICIICYKVAQLSVGTFDVTVAKNELHMRDRGA</sequence>
<reference evidence="1 2" key="1">
    <citation type="submission" date="2016-03" db="EMBL/GenBank/DDBJ databases">
        <title>Cyphomyrmex costatus WGS genome.</title>
        <authorList>
            <person name="Nygaard S."/>
            <person name="Hu H."/>
            <person name="Boomsma J."/>
            <person name="Zhang G."/>
        </authorList>
    </citation>
    <scope>NUCLEOTIDE SEQUENCE [LARGE SCALE GENOMIC DNA]</scope>
    <source>
        <strain evidence="1">MS0001</strain>
        <tissue evidence="1">Whole body</tissue>
    </source>
</reference>
<gene>
    <name evidence="1" type="ORF">ALC62_10868</name>
</gene>
<dbReference type="Proteomes" id="UP000078542">
    <property type="component" value="Unassembled WGS sequence"/>
</dbReference>
<dbReference type="EMBL" id="KQ977963">
    <property type="protein sequence ID" value="KYM98428.1"/>
    <property type="molecule type" value="Genomic_DNA"/>
</dbReference>
<accession>A0A151IDG3</accession>
<organism evidence="1 2">
    <name type="scientific">Cyphomyrmex costatus</name>
    <dbReference type="NCBI Taxonomy" id="456900"/>
    <lineage>
        <taxon>Eukaryota</taxon>
        <taxon>Metazoa</taxon>
        <taxon>Ecdysozoa</taxon>
        <taxon>Arthropoda</taxon>
        <taxon>Hexapoda</taxon>
        <taxon>Insecta</taxon>
        <taxon>Pterygota</taxon>
        <taxon>Neoptera</taxon>
        <taxon>Endopterygota</taxon>
        <taxon>Hymenoptera</taxon>
        <taxon>Apocrita</taxon>
        <taxon>Aculeata</taxon>
        <taxon>Formicoidea</taxon>
        <taxon>Formicidae</taxon>
        <taxon>Myrmicinae</taxon>
        <taxon>Cyphomyrmex</taxon>
    </lineage>
</organism>
<keyword evidence="2" id="KW-1185">Reference proteome</keyword>